<gene>
    <name evidence="2" type="ORF">COU33_01800</name>
</gene>
<dbReference type="InterPro" id="IPR016102">
    <property type="entry name" value="Succinyl-CoA_synth-like"/>
</dbReference>
<evidence type="ECO:0000313" key="2">
    <source>
        <dbReference type="EMBL" id="PIT86672.1"/>
    </source>
</evidence>
<dbReference type="Gene3D" id="3.40.50.261">
    <property type="entry name" value="Succinyl-CoA synthetase domains"/>
    <property type="match status" value="1"/>
</dbReference>
<name>A0A2M6W1L0_9BACT</name>
<proteinExistence type="predicted"/>
<reference evidence="3" key="1">
    <citation type="submission" date="2017-09" db="EMBL/GenBank/DDBJ databases">
        <title>Depth-based differentiation of microbial function through sediment-hosted aquifers and enrichment of novel symbionts in the deep terrestrial subsurface.</title>
        <authorList>
            <person name="Probst A.J."/>
            <person name="Ladd B."/>
            <person name="Jarett J.K."/>
            <person name="Geller-Mcgrath D.E."/>
            <person name="Sieber C.M.K."/>
            <person name="Emerson J.B."/>
            <person name="Anantharaman K."/>
            <person name="Thomas B.C."/>
            <person name="Malmstrom R."/>
            <person name="Stieglmeier M."/>
            <person name="Klingl A."/>
            <person name="Woyke T."/>
            <person name="Ryan C.M."/>
            <person name="Banfield J.F."/>
        </authorList>
    </citation>
    <scope>NUCLEOTIDE SEQUENCE [LARGE SCALE GENOMIC DNA]</scope>
</reference>
<dbReference type="EMBL" id="PFBZ01000078">
    <property type="protein sequence ID" value="PIT86672.1"/>
    <property type="molecule type" value="Genomic_DNA"/>
</dbReference>
<dbReference type="InterPro" id="IPR032263">
    <property type="entry name" value="Citrate-bd"/>
</dbReference>
<evidence type="ECO:0000313" key="3">
    <source>
        <dbReference type="Proteomes" id="UP000229362"/>
    </source>
</evidence>
<comment type="caution">
    <text evidence="2">The sequence shown here is derived from an EMBL/GenBank/DDBJ whole genome shotgun (WGS) entry which is preliminary data.</text>
</comment>
<organism evidence="2 3">
    <name type="scientific">Candidatus Magasanikbacteria bacterium CG10_big_fil_rev_8_21_14_0_10_43_6</name>
    <dbReference type="NCBI Taxonomy" id="1974650"/>
    <lineage>
        <taxon>Bacteria</taxon>
        <taxon>Candidatus Magasanikiibacteriota</taxon>
    </lineage>
</organism>
<dbReference type="AlphaFoldDB" id="A0A2M6W1L0"/>
<feature type="non-terminal residue" evidence="2">
    <location>
        <position position="1"/>
    </location>
</feature>
<dbReference type="Pfam" id="PF16114">
    <property type="entry name" value="Citrate_bind"/>
    <property type="match status" value="1"/>
</dbReference>
<dbReference type="Proteomes" id="UP000229362">
    <property type="component" value="Unassembled WGS sequence"/>
</dbReference>
<feature type="domain" description="ATP-citrate synthase citrate-binding" evidence="1">
    <location>
        <begin position="1"/>
        <end position="68"/>
    </location>
</feature>
<protein>
    <recommendedName>
        <fullName evidence="1">ATP-citrate synthase citrate-binding domain-containing protein</fullName>
    </recommendedName>
</protein>
<accession>A0A2M6W1L0</accession>
<sequence length="76" mass="8205">VANFTNVKETFQGIVDALDEVKPSYPIVVRRAGPYEEEGMALMQACAERNNLNMTLLGKETSMSDSVAALAGQLIS</sequence>
<dbReference type="SUPFAM" id="SSF52210">
    <property type="entry name" value="Succinyl-CoA synthetase domains"/>
    <property type="match status" value="1"/>
</dbReference>
<evidence type="ECO:0000259" key="1">
    <source>
        <dbReference type="Pfam" id="PF16114"/>
    </source>
</evidence>